<evidence type="ECO:0000256" key="2">
    <source>
        <dbReference type="ARBA" id="ARBA00023163"/>
    </source>
</evidence>
<dbReference type="GO" id="GO:0006352">
    <property type="term" value="P:DNA-templated transcription initiation"/>
    <property type="evidence" value="ECO:0000318"/>
    <property type="project" value="GO_Central"/>
</dbReference>
<dbReference type="InterPro" id="IPR000812">
    <property type="entry name" value="TFIIB"/>
</dbReference>
<dbReference type="Pfam" id="PF00382">
    <property type="entry name" value="TFIIB"/>
    <property type="match status" value="1"/>
</dbReference>
<sequence length="737" mass="78870">MEESTWCPSCRAATMHFDLVDCTSVCERCGCVQEESPLVSGEYGGGQRVEDDTGAATAWRLLDSSQAGRLVRQEAFKMQSAGRPHAMRRVADLSDRVRLPVIYRTDVEALVDDVLKGEWGQGRWLDVLVAACVYIVVRQRRLALTVADVASAVQSSPVELGATYRRVLQVLEIQPPEADPMAFIRSAASQMDSLRGRHRARLALVLESAELLLKCAQRASLLTGRRPLPLAAAILYQAAEAHNVKLTLDQVALTLGAGSKTALTRLRELRAALAVEGQKLPWGADVTETSVKDHLPMILQLLRFSDGADSQDNAPPVEGRRLEVLREGAGPGKSLVRGGGTVKLLTGRPSSAVCAGARESTVGPGTRGFETSQSLEGAGNDRNGGGSKTGAGPKKGMGREEKRARNSNSRPGTAEGMYTGPLGSYLQQKKARNESTDGAAAEGGGATVGVDVQKSDMPGQINNASRTANGTVLKDTAVKAKRVQIGAGSNVNSVQQNASEHSARRSVGVDEMEGINTPEPTAEPEGVNASKDIASRRDQLTLLSSTGKETQTSASSAEIVVRPVETELKGPELGESSTGGEAVPSFDTWHGLPPSFRAQAVERQRRATLIADVKKRLAGLQAHLGVSGGSHAAPPLPPLPKYQARPPEQVLLTSKRKRNGVEDLEWEARTIEALLIRGADEQLLLEGQYERARQQLEAARPRAAGEDEDVTEYIRTDAEIRALQAADIFVARISRKS</sequence>
<dbReference type="GO" id="GO:0000995">
    <property type="term" value="F:RNA polymerase III general transcription initiation factor activity"/>
    <property type="evidence" value="ECO:0000318"/>
    <property type="project" value="GO_Central"/>
</dbReference>
<dbReference type="SUPFAM" id="SSF47954">
    <property type="entry name" value="Cyclin-like"/>
    <property type="match status" value="2"/>
</dbReference>
<name>A0A1Y1HMA1_KLENI</name>
<dbReference type="EMBL" id="DF236951">
    <property type="protein sequence ID" value="GAQ77697.1"/>
    <property type="molecule type" value="Genomic_DNA"/>
</dbReference>
<keyword evidence="1" id="KW-0805">Transcription regulation</keyword>
<dbReference type="OMA" id="FHGENVP"/>
<evidence type="ECO:0000259" key="4">
    <source>
        <dbReference type="Pfam" id="PF00382"/>
    </source>
</evidence>
<accession>A0A1Y1HMA1</accession>
<dbReference type="PANTHER" id="PTHR48428">
    <property type="entry name" value="PLANT-SPECIFIC TFIIB-RELATED PROTEIN PTF2"/>
    <property type="match status" value="1"/>
</dbReference>
<dbReference type="GO" id="GO:0097550">
    <property type="term" value="C:transcription preinitiation complex"/>
    <property type="evidence" value="ECO:0000318"/>
    <property type="project" value="GO_Central"/>
</dbReference>
<feature type="compositionally biased region" description="Gly residues" evidence="3">
    <location>
        <begin position="382"/>
        <end position="395"/>
    </location>
</feature>
<evidence type="ECO:0000256" key="3">
    <source>
        <dbReference type="SAM" id="MobiDB-lite"/>
    </source>
</evidence>
<keyword evidence="6" id="KW-1185">Reference proteome</keyword>
<evidence type="ECO:0000313" key="6">
    <source>
        <dbReference type="Proteomes" id="UP000054558"/>
    </source>
</evidence>
<dbReference type="PANTHER" id="PTHR48428:SF1">
    <property type="entry name" value="PLANT-SPECIFIC TFIIB-RELATED PROTEIN PTF2"/>
    <property type="match status" value="1"/>
</dbReference>
<organism evidence="5 6">
    <name type="scientific">Klebsormidium nitens</name>
    <name type="common">Green alga</name>
    <name type="synonym">Ulothrix nitens</name>
    <dbReference type="NCBI Taxonomy" id="105231"/>
    <lineage>
        <taxon>Eukaryota</taxon>
        <taxon>Viridiplantae</taxon>
        <taxon>Streptophyta</taxon>
        <taxon>Klebsormidiophyceae</taxon>
        <taxon>Klebsormidiales</taxon>
        <taxon>Klebsormidiaceae</taxon>
        <taxon>Klebsormidium</taxon>
    </lineage>
</organism>
<dbReference type="GO" id="GO:0070897">
    <property type="term" value="P:transcription preinitiation complex assembly"/>
    <property type="evidence" value="ECO:0007669"/>
    <property type="project" value="InterPro"/>
</dbReference>
<gene>
    <name evidence="5" type="ORF">KFL_000020595</name>
</gene>
<feature type="compositionally biased region" description="Polar residues" evidence="3">
    <location>
        <begin position="489"/>
        <end position="500"/>
    </location>
</feature>
<dbReference type="Gene3D" id="1.10.472.10">
    <property type="entry name" value="Cyclin-like"/>
    <property type="match status" value="1"/>
</dbReference>
<feature type="region of interest" description="Disordered" evidence="3">
    <location>
        <begin position="544"/>
        <end position="563"/>
    </location>
</feature>
<feature type="region of interest" description="Disordered" evidence="3">
    <location>
        <begin position="355"/>
        <end position="420"/>
    </location>
</feature>
<dbReference type="CDD" id="cd00043">
    <property type="entry name" value="CYCLIN_SF"/>
    <property type="match status" value="1"/>
</dbReference>
<dbReference type="GO" id="GO:0006383">
    <property type="term" value="P:transcription by RNA polymerase III"/>
    <property type="evidence" value="ECO:0000318"/>
    <property type="project" value="GO_Central"/>
</dbReference>
<keyword evidence="2" id="KW-0804">Transcription</keyword>
<dbReference type="InterPro" id="IPR013150">
    <property type="entry name" value="TFIIB_cyclin"/>
</dbReference>
<feature type="region of interest" description="Disordered" evidence="3">
    <location>
        <begin position="489"/>
        <end position="530"/>
    </location>
</feature>
<evidence type="ECO:0000256" key="1">
    <source>
        <dbReference type="ARBA" id="ARBA00023015"/>
    </source>
</evidence>
<dbReference type="STRING" id="105231.A0A1Y1HMA1"/>
<dbReference type="Gene3D" id="1.10.472.170">
    <property type="match status" value="1"/>
</dbReference>
<dbReference type="GO" id="GO:0005634">
    <property type="term" value="C:nucleus"/>
    <property type="evidence" value="ECO:0000318"/>
    <property type="project" value="GO_Central"/>
</dbReference>
<dbReference type="InterPro" id="IPR036915">
    <property type="entry name" value="Cyclin-like_sf"/>
</dbReference>
<dbReference type="PRINTS" id="PR00685">
    <property type="entry name" value="TIFACTORIIB"/>
</dbReference>
<reference evidence="5 6" key="1">
    <citation type="journal article" date="2014" name="Nat. Commun.">
        <title>Klebsormidium flaccidum genome reveals primary factors for plant terrestrial adaptation.</title>
        <authorList>
            <person name="Hori K."/>
            <person name="Maruyama F."/>
            <person name="Fujisawa T."/>
            <person name="Togashi T."/>
            <person name="Yamamoto N."/>
            <person name="Seo M."/>
            <person name="Sato S."/>
            <person name="Yamada T."/>
            <person name="Mori H."/>
            <person name="Tajima N."/>
            <person name="Moriyama T."/>
            <person name="Ikeuchi M."/>
            <person name="Watanabe M."/>
            <person name="Wada H."/>
            <person name="Kobayashi K."/>
            <person name="Saito M."/>
            <person name="Masuda T."/>
            <person name="Sasaki-Sekimoto Y."/>
            <person name="Mashiguchi K."/>
            <person name="Awai K."/>
            <person name="Shimojima M."/>
            <person name="Masuda S."/>
            <person name="Iwai M."/>
            <person name="Nobusawa T."/>
            <person name="Narise T."/>
            <person name="Kondo S."/>
            <person name="Saito H."/>
            <person name="Sato R."/>
            <person name="Murakawa M."/>
            <person name="Ihara Y."/>
            <person name="Oshima-Yamada Y."/>
            <person name="Ohtaka K."/>
            <person name="Satoh M."/>
            <person name="Sonobe K."/>
            <person name="Ishii M."/>
            <person name="Ohtani R."/>
            <person name="Kanamori-Sato M."/>
            <person name="Honoki R."/>
            <person name="Miyazaki D."/>
            <person name="Mochizuki H."/>
            <person name="Umetsu J."/>
            <person name="Higashi K."/>
            <person name="Shibata D."/>
            <person name="Kamiya Y."/>
            <person name="Sato N."/>
            <person name="Nakamura Y."/>
            <person name="Tabata S."/>
            <person name="Ida S."/>
            <person name="Kurokawa K."/>
            <person name="Ohta H."/>
        </authorList>
    </citation>
    <scope>NUCLEOTIDE SEQUENCE [LARGE SCALE GENOMIC DNA]</scope>
    <source>
        <strain evidence="5 6">NIES-2285</strain>
    </source>
</reference>
<feature type="compositionally biased region" description="Polar residues" evidence="3">
    <location>
        <begin position="544"/>
        <end position="556"/>
    </location>
</feature>
<proteinExistence type="predicted"/>
<protein>
    <recommendedName>
        <fullName evidence="4">Transcription factor TFIIB cyclin-like domain-containing protein</fullName>
    </recommendedName>
</protein>
<dbReference type="GO" id="GO:0017025">
    <property type="term" value="F:TBP-class protein binding"/>
    <property type="evidence" value="ECO:0007669"/>
    <property type="project" value="InterPro"/>
</dbReference>
<dbReference type="OrthoDB" id="511529at2759"/>
<dbReference type="AlphaFoldDB" id="A0A1Y1HMA1"/>
<feature type="domain" description="Transcription factor TFIIB cyclin-like" evidence="4">
    <location>
        <begin position="86"/>
        <end position="167"/>
    </location>
</feature>
<dbReference type="GO" id="GO:0000126">
    <property type="term" value="C:transcription factor TFIIIB complex"/>
    <property type="evidence" value="ECO:0000318"/>
    <property type="project" value="GO_Central"/>
</dbReference>
<dbReference type="Proteomes" id="UP000054558">
    <property type="component" value="Unassembled WGS sequence"/>
</dbReference>
<evidence type="ECO:0000313" key="5">
    <source>
        <dbReference type="EMBL" id="GAQ77697.1"/>
    </source>
</evidence>
<dbReference type="GO" id="GO:0001006">
    <property type="term" value="F:RNA polymerase III type 3 promoter sequence-specific DNA binding"/>
    <property type="evidence" value="ECO:0000318"/>
    <property type="project" value="GO_Central"/>
</dbReference>
<dbReference type="InterPro" id="IPR053340">
    <property type="entry name" value="PTF2"/>
</dbReference>